<evidence type="ECO:0000256" key="2">
    <source>
        <dbReference type="ARBA" id="ARBA00023043"/>
    </source>
</evidence>
<dbReference type="PANTHER" id="PTHR24201">
    <property type="entry name" value="ANK_REP_REGION DOMAIN-CONTAINING PROTEIN"/>
    <property type="match status" value="1"/>
</dbReference>
<keyword evidence="1" id="KW-0677">Repeat</keyword>
<organism evidence="4">
    <name type="scientific">Arion vulgaris</name>
    <dbReference type="NCBI Taxonomy" id="1028688"/>
    <lineage>
        <taxon>Eukaryota</taxon>
        <taxon>Metazoa</taxon>
        <taxon>Spiralia</taxon>
        <taxon>Lophotrochozoa</taxon>
        <taxon>Mollusca</taxon>
        <taxon>Gastropoda</taxon>
        <taxon>Heterobranchia</taxon>
        <taxon>Euthyneura</taxon>
        <taxon>Panpulmonata</taxon>
        <taxon>Eupulmonata</taxon>
        <taxon>Stylommatophora</taxon>
        <taxon>Helicina</taxon>
        <taxon>Arionoidea</taxon>
        <taxon>Arionidae</taxon>
        <taxon>Arion</taxon>
    </lineage>
</organism>
<name>A0A0B6Y314_9EUPU</name>
<dbReference type="InterPro" id="IPR036770">
    <property type="entry name" value="Ankyrin_rpt-contain_sf"/>
</dbReference>
<dbReference type="Pfam" id="PF12796">
    <property type="entry name" value="Ank_2"/>
    <property type="match status" value="2"/>
</dbReference>
<protein>
    <submittedName>
        <fullName evidence="4">Uncharacterized protein</fullName>
    </submittedName>
</protein>
<feature type="repeat" description="ANK" evidence="3">
    <location>
        <begin position="191"/>
        <end position="223"/>
    </location>
</feature>
<gene>
    <name evidence="4" type="primary">ORF9231</name>
</gene>
<feature type="non-terminal residue" evidence="4">
    <location>
        <position position="1"/>
    </location>
</feature>
<dbReference type="EMBL" id="HACG01003040">
    <property type="protein sequence ID" value="CEK49905.1"/>
    <property type="molecule type" value="Transcribed_RNA"/>
</dbReference>
<dbReference type="Gene3D" id="1.25.40.20">
    <property type="entry name" value="Ankyrin repeat-containing domain"/>
    <property type="match status" value="1"/>
</dbReference>
<dbReference type="AlphaFoldDB" id="A0A0B6Y314"/>
<dbReference type="SUPFAM" id="SSF48403">
    <property type="entry name" value="Ankyrin repeat"/>
    <property type="match status" value="1"/>
</dbReference>
<dbReference type="InterPro" id="IPR050776">
    <property type="entry name" value="Ank_Repeat/CDKN_Inhibitor"/>
</dbReference>
<accession>A0A0B6Y314</accession>
<dbReference type="PROSITE" id="PS50088">
    <property type="entry name" value="ANK_REPEAT"/>
    <property type="match status" value="1"/>
</dbReference>
<dbReference type="PANTHER" id="PTHR24201:SF15">
    <property type="entry name" value="ANKYRIN REPEAT DOMAIN-CONTAINING PROTEIN 66"/>
    <property type="match status" value="1"/>
</dbReference>
<dbReference type="SMART" id="SM00248">
    <property type="entry name" value="ANK"/>
    <property type="match status" value="5"/>
</dbReference>
<sequence length="268" mass="29776">KNIAHRYGPFIIESVLASREEQLNKYIELGGDPNTVNKYRAGAIHYTVTHSDLPVYGTLDRLVKAGADPNLKDEEDDTALNLVIKSPRLREDGQMTKCVELLVDAGASSDIQNWDGKDAFTLAEEKGYKDIVKILKKKTPRPQKDDINSPNANGLCPIHEATLIESSTQRHSKINSLIARGVEISRQIASSGNTALHLCAENDYGETATVLLDNHIDYTIKNKKGKTAYDIAKDMGHQSVVIAIQQKKEGIHENWQKARKKTKFCAIL</sequence>
<dbReference type="InterPro" id="IPR002110">
    <property type="entry name" value="Ankyrin_rpt"/>
</dbReference>
<evidence type="ECO:0000256" key="3">
    <source>
        <dbReference type="PROSITE-ProRule" id="PRU00023"/>
    </source>
</evidence>
<proteinExistence type="predicted"/>
<reference evidence="4" key="1">
    <citation type="submission" date="2014-12" db="EMBL/GenBank/DDBJ databases">
        <title>Insight into the proteome of Arion vulgaris.</title>
        <authorList>
            <person name="Aradska J."/>
            <person name="Bulat T."/>
            <person name="Smidak R."/>
            <person name="Sarate P."/>
            <person name="Gangsoo J."/>
            <person name="Sialana F."/>
            <person name="Bilban M."/>
            <person name="Lubec G."/>
        </authorList>
    </citation>
    <scope>NUCLEOTIDE SEQUENCE</scope>
    <source>
        <tissue evidence="4">Skin</tissue>
    </source>
</reference>
<evidence type="ECO:0000313" key="4">
    <source>
        <dbReference type="EMBL" id="CEK49905.1"/>
    </source>
</evidence>
<keyword evidence="2 3" id="KW-0040">ANK repeat</keyword>
<evidence type="ECO:0000256" key="1">
    <source>
        <dbReference type="ARBA" id="ARBA00022737"/>
    </source>
</evidence>